<proteinExistence type="predicted"/>
<sequence length="77" mass="9265">MKRHFFTQERNQLIQAFANEWFASEEELQSSAMQYMIGMDPIPNMGAVIESKNYEEYRSIHPEMKPFKYPQAMKRAW</sequence>
<accession>A0A1E5HB39</accession>
<dbReference type="Proteomes" id="UP000094469">
    <property type="component" value="Unassembled WGS sequence"/>
</dbReference>
<dbReference type="EMBL" id="MIKC01000023">
    <property type="protein sequence ID" value="OEG22144.1"/>
    <property type="molecule type" value="Genomic_DNA"/>
</dbReference>
<comment type="caution">
    <text evidence="1">The sequence shown here is derived from an EMBL/GenBank/DDBJ whole genome shotgun (WGS) entry which is preliminary data.</text>
</comment>
<name>A0A1E5HB39_9ENTE</name>
<reference evidence="2" key="1">
    <citation type="submission" date="2016-09" db="EMBL/GenBank/DDBJ databases">
        <authorList>
            <person name="Gulvik C.A."/>
        </authorList>
    </citation>
    <scope>NUCLEOTIDE SEQUENCE [LARGE SCALE GENOMIC DNA]</scope>
    <source>
        <strain evidence="2">LMG 26676</strain>
    </source>
</reference>
<evidence type="ECO:0000313" key="1">
    <source>
        <dbReference type="EMBL" id="OEG22144.1"/>
    </source>
</evidence>
<gene>
    <name evidence="1" type="ORF">BCR24_03155</name>
</gene>
<evidence type="ECO:0000313" key="2">
    <source>
        <dbReference type="Proteomes" id="UP000094469"/>
    </source>
</evidence>
<organism evidence="1 2">
    <name type="scientific">Enterococcus ureilyticus</name>
    <dbReference type="NCBI Taxonomy" id="1131292"/>
    <lineage>
        <taxon>Bacteria</taxon>
        <taxon>Bacillati</taxon>
        <taxon>Bacillota</taxon>
        <taxon>Bacilli</taxon>
        <taxon>Lactobacillales</taxon>
        <taxon>Enterococcaceae</taxon>
        <taxon>Enterococcus</taxon>
    </lineage>
</organism>
<dbReference type="STRING" id="1131292.BCR24_03155"/>
<dbReference type="OrthoDB" id="9758243at2"/>
<protein>
    <submittedName>
        <fullName evidence="1">Uncharacterized protein</fullName>
    </submittedName>
</protein>
<keyword evidence="2" id="KW-1185">Reference proteome</keyword>
<dbReference type="AlphaFoldDB" id="A0A1E5HB39"/>